<sequence>MKGFLKKVSIVVLILGIGTGAHLTDDVEAAKKGCSIPCIDFVY</sequence>
<evidence type="ECO:0000313" key="2">
    <source>
        <dbReference type="Proteomes" id="UP001597519"/>
    </source>
</evidence>
<dbReference type="EMBL" id="JBHUOQ010000004">
    <property type="protein sequence ID" value="MFD2831199.1"/>
    <property type="molecule type" value="Genomic_DNA"/>
</dbReference>
<reference evidence="2" key="1">
    <citation type="journal article" date="2019" name="Int. J. Syst. Evol. Microbiol.">
        <title>The Global Catalogue of Microorganisms (GCM) 10K type strain sequencing project: providing services to taxonomists for standard genome sequencing and annotation.</title>
        <authorList>
            <consortium name="The Broad Institute Genomics Platform"/>
            <consortium name="The Broad Institute Genome Sequencing Center for Infectious Disease"/>
            <person name="Wu L."/>
            <person name="Ma J."/>
        </authorList>
    </citation>
    <scope>NUCLEOTIDE SEQUENCE [LARGE SCALE GENOMIC DNA]</scope>
    <source>
        <strain evidence="2">KCTC 33575</strain>
    </source>
</reference>
<gene>
    <name evidence="1" type="ORF">ACFSX4_12055</name>
</gene>
<dbReference type="Proteomes" id="UP001597519">
    <property type="component" value="Unassembled WGS sequence"/>
</dbReference>
<evidence type="ECO:0000313" key="1">
    <source>
        <dbReference type="EMBL" id="MFD2831199.1"/>
    </source>
</evidence>
<comment type="caution">
    <text evidence="1">The sequence shown here is derived from an EMBL/GenBank/DDBJ whole genome shotgun (WGS) entry which is preliminary data.</text>
</comment>
<organism evidence="1 2">
    <name type="scientific">Corticicoccus populi</name>
    <dbReference type="NCBI Taxonomy" id="1812821"/>
    <lineage>
        <taxon>Bacteria</taxon>
        <taxon>Bacillati</taxon>
        <taxon>Bacillota</taxon>
        <taxon>Bacilli</taxon>
        <taxon>Bacillales</taxon>
        <taxon>Staphylococcaceae</taxon>
        <taxon>Corticicoccus</taxon>
    </lineage>
</organism>
<protein>
    <submittedName>
        <fullName evidence="1">Uncharacterized protein</fullName>
    </submittedName>
</protein>
<keyword evidence="2" id="KW-1185">Reference proteome</keyword>
<name>A0ABW5WYK5_9STAP</name>
<proteinExistence type="predicted"/>
<dbReference type="RefSeq" id="WP_377775190.1">
    <property type="nucleotide sequence ID" value="NZ_JBHUOQ010000004.1"/>
</dbReference>
<accession>A0ABW5WYK5</accession>